<organism evidence="8 9">
    <name type="scientific">Ceratina calcarata</name>
    <dbReference type="NCBI Taxonomy" id="156304"/>
    <lineage>
        <taxon>Eukaryota</taxon>
        <taxon>Metazoa</taxon>
        <taxon>Ecdysozoa</taxon>
        <taxon>Arthropoda</taxon>
        <taxon>Hexapoda</taxon>
        <taxon>Insecta</taxon>
        <taxon>Pterygota</taxon>
        <taxon>Neoptera</taxon>
        <taxon>Endopterygota</taxon>
        <taxon>Hymenoptera</taxon>
        <taxon>Apocrita</taxon>
        <taxon>Aculeata</taxon>
        <taxon>Apoidea</taxon>
        <taxon>Anthophila</taxon>
        <taxon>Apidae</taxon>
        <taxon>Ceratina</taxon>
        <taxon>Zadontomerus</taxon>
    </lineage>
</organism>
<dbReference type="FunFam" id="4.10.60.10:FF:000091">
    <property type="entry name" value="Zinc finger CCHC-type-containing 9"/>
    <property type="match status" value="1"/>
</dbReference>
<dbReference type="PROSITE" id="PS50158">
    <property type="entry name" value="ZF_CCHC"/>
    <property type="match status" value="2"/>
</dbReference>
<dbReference type="GO" id="GO:0008270">
    <property type="term" value="F:zinc ion binding"/>
    <property type="evidence" value="ECO:0007669"/>
    <property type="project" value="UniProtKB-KW"/>
</dbReference>
<dbReference type="Pfam" id="PF00098">
    <property type="entry name" value="zf-CCHC"/>
    <property type="match status" value="1"/>
</dbReference>
<feature type="region of interest" description="Disordered" evidence="6">
    <location>
        <begin position="1"/>
        <end position="257"/>
    </location>
</feature>
<dbReference type="GO" id="GO:0003676">
    <property type="term" value="F:nucleic acid binding"/>
    <property type="evidence" value="ECO:0007669"/>
    <property type="project" value="InterPro"/>
</dbReference>
<evidence type="ECO:0000256" key="2">
    <source>
        <dbReference type="ARBA" id="ARBA00022737"/>
    </source>
</evidence>
<feature type="compositionally biased region" description="Basic and acidic residues" evidence="6">
    <location>
        <begin position="185"/>
        <end position="232"/>
    </location>
</feature>
<dbReference type="Gene3D" id="4.10.60.10">
    <property type="entry name" value="Zinc finger, CCHC-type"/>
    <property type="match status" value="2"/>
</dbReference>
<dbReference type="InterPro" id="IPR001878">
    <property type="entry name" value="Znf_CCHC"/>
</dbReference>
<dbReference type="InterPro" id="IPR036875">
    <property type="entry name" value="Znf_CCHC_sf"/>
</dbReference>
<reference evidence="9" key="1">
    <citation type="submission" date="2025-08" db="UniProtKB">
        <authorList>
            <consortium name="RefSeq"/>
        </authorList>
    </citation>
    <scope>IDENTIFICATION</scope>
    <source>
        <tissue evidence="9">Whole body</tissue>
    </source>
</reference>
<dbReference type="SMART" id="SM00343">
    <property type="entry name" value="ZnF_C2HC"/>
    <property type="match status" value="4"/>
</dbReference>
<sequence>MTRFARAKGSKASNERLPNEATPWHVMKQQLQENLSKTQESSEKTKSAKQLLETVAKGNDSKVSNSWAEFPENSENKKSKKNKKGLNKIQGGKHEEEKSLNKPEGNTKSKKRNINETGDSTPGKTKKQKLNKTKNTEKNDTSIENGTQKNTATERTETNAKDKQKSEDTTSQDNSYSSTHKNGNYKREEDKSLHKPEGKTKKRTLDKTKNIEKNDRSIETEPQKNTTKDRIEFNANKQKNRNTISEDNNYNSTNSNSVLTSNIKREFNKDFPRGSNLFQNKYKAKKFNKKPAKIRDDKVHKRRKPDLGSSKIMINGMEVEIVKFDGFPVKKEDAERLTELKQKMIMKGIPKKEVDAAMKLERRKAEKALTRIKKCVCFHCRKAGHNLSDCPELGSERAATGICFKCGSTEHTHFECRVSKPTEFRYATCFICREQGHIAKQCPDNPRGVYPQGGACKVCGDVTHLKKDCPDLIREKEETAVTVDTIANGNLESLEEKTQSTEKEREKPKRIIKF</sequence>
<evidence type="ECO:0000313" key="8">
    <source>
        <dbReference type="Proteomes" id="UP000694925"/>
    </source>
</evidence>
<evidence type="ECO:0000256" key="3">
    <source>
        <dbReference type="ARBA" id="ARBA00022771"/>
    </source>
</evidence>
<evidence type="ECO:0000256" key="1">
    <source>
        <dbReference type="ARBA" id="ARBA00022723"/>
    </source>
</evidence>
<feature type="compositionally biased region" description="Low complexity" evidence="6">
    <location>
        <begin position="248"/>
        <end position="257"/>
    </location>
</feature>
<evidence type="ECO:0000313" key="9">
    <source>
        <dbReference type="RefSeq" id="XP_017880134.1"/>
    </source>
</evidence>
<keyword evidence="8" id="KW-1185">Reference proteome</keyword>
<dbReference type="GeneID" id="108624984"/>
<dbReference type="RefSeq" id="XP_017880134.1">
    <property type="nucleotide sequence ID" value="XM_018024645.2"/>
</dbReference>
<dbReference type="AlphaFoldDB" id="A0AAJ7IY68"/>
<accession>A0AAJ7IY68</accession>
<evidence type="ECO:0000256" key="6">
    <source>
        <dbReference type="SAM" id="MobiDB-lite"/>
    </source>
</evidence>
<evidence type="ECO:0000256" key="5">
    <source>
        <dbReference type="PROSITE-ProRule" id="PRU00047"/>
    </source>
</evidence>
<protein>
    <submittedName>
        <fullName evidence="9">Splicing regulatory glutamine/lysine-rich protein 1-like</fullName>
    </submittedName>
</protein>
<dbReference type="KEGG" id="ccal:108624984"/>
<dbReference type="InterPro" id="IPR042246">
    <property type="entry name" value="ZCCHC9"/>
</dbReference>
<feature type="compositionally biased region" description="Polar residues" evidence="6">
    <location>
        <begin position="169"/>
        <end position="182"/>
    </location>
</feature>
<dbReference type="GO" id="GO:0005730">
    <property type="term" value="C:nucleolus"/>
    <property type="evidence" value="ECO:0007669"/>
    <property type="project" value="TreeGrafter"/>
</dbReference>
<feature type="compositionally biased region" description="Basic and acidic residues" evidence="6">
    <location>
        <begin position="92"/>
        <end position="107"/>
    </location>
</feature>
<dbReference type="Proteomes" id="UP000694925">
    <property type="component" value="Unplaced"/>
</dbReference>
<evidence type="ECO:0000259" key="7">
    <source>
        <dbReference type="PROSITE" id="PS50158"/>
    </source>
</evidence>
<evidence type="ECO:0000256" key="4">
    <source>
        <dbReference type="ARBA" id="ARBA00022833"/>
    </source>
</evidence>
<proteinExistence type="predicted"/>
<keyword evidence="3 5" id="KW-0863">Zinc-finger</keyword>
<dbReference type="PANTHER" id="PTHR46242">
    <property type="entry name" value="ZINC FINGER CCHC DOMAIN-CONTAINING PROTEIN 9 ZCCHC9"/>
    <property type="match status" value="1"/>
</dbReference>
<feature type="region of interest" description="Disordered" evidence="6">
    <location>
        <begin position="493"/>
        <end position="514"/>
    </location>
</feature>
<feature type="compositionally biased region" description="Basic and acidic residues" evidence="6">
    <location>
        <begin position="494"/>
        <end position="514"/>
    </location>
</feature>
<feature type="compositionally biased region" description="Polar residues" evidence="6">
    <location>
        <begin position="235"/>
        <end position="247"/>
    </location>
</feature>
<keyword evidence="4" id="KW-0862">Zinc</keyword>
<gene>
    <name evidence="9" type="primary">LOC108624984</name>
</gene>
<dbReference type="SUPFAM" id="SSF57756">
    <property type="entry name" value="Retrovirus zinc finger-like domains"/>
    <property type="match status" value="2"/>
</dbReference>
<keyword evidence="2" id="KW-0677">Repeat</keyword>
<feature type="compositionally biased region" description="Basic and acidic residues" evidence="6">
    <location>
        <begin position="152"/>
        <end position="168"/>
    </location>
</feature>
<dbReference type="PANTHER" id="PTHR46242:SF1">
    <property type="entry name" value="ZINC FINGER CCHC DOMAIN-CONTAINING PROTEIN 9"/>
    <property type="match status" value="1"/>
</dbReference>
<feature type="domain" description="CCHC-type" evidence="7">
    <location>
        <begin position="377"/>
        <end position="392"/>
    </location>
</feature>
<feature type="domain" description="CCHC-type" evidence="7">
    <location>
        <begin position="429"/>
        <end position="444"/>
    </location>
</feature>
<keyword evidence="1" id="KW-0479">Metal-binding</keyword>
<name>A0AAJ7IY68_9HYME</name>
<feature type="compositionally biased region" description="Polar residues" evidence="6">
    <location>
        <begin position="142"/>
        <end position="151"/>
    </location>
</feature>